<keyword evidence="2" id="KW-0833">Ubl conjugation pathway</keyword>
<dbReference type="AlphaFoldDB" id="A0A6C0H7H4"/>
<keyword evidence="1" id="KW-0808">Transferase</keyword>
<evidence type="ECO:0000256" key="2">
    <source>
        <dbReference type="ARBA" id="ARBA00022786"/>
    </source>
</evidence>
<feature type="domain" description="UBC core" evidence="3">
    <location>
        <begin position="498"/>
        <end position="667"/>
    </location>
</feature>
<dbReference type="InterPro" id="IPR000608">
    <property type="entry name" value="UBC"/>
</dbReference>
<dbReference type="InterPro" id="IPR016135">
    <property type="entry name" value="UBQ-conjugating_enzyme/RWD"/>
</dbReference>
<accession>A0A6C0H7H4</accession>
<evidence type="ECO:0000259" key="3">
    <source>
        <dbReference type="PROSITE" id="PS50127"/>
    </source>
</evidence>
<dbReference type="SMART" id="SM00212">
    <property type="entry name" value="UBCc"/>
    <property type="match status" value="1"/>
</dbReference>
<dbReference type="GO" id="GO:0016740">
    <property type="term" value="F:transferase activity"/>
    <property type="evidence" value="ECO:0007669"/>
    <property type="project" value="UniProtKB-KW"/>
</dbReference>
<dbReference type="CDD" id="cd23810">
    <property type="entry name" value="UBCc_BIRC6"/>
    <property type="match status" value="1"/>
</dbReference>
<evidence type="ECO:0000256" key="1">
    <source>
        <dbReference type="ARBA" id="ARBA00022679"/>
    </source>
</evidence>
<sequence>MHSISEQFILECINHKIPIKYPEKHNNQISKNYNIINNTYVIFKLYNFNIFTDFDTFCFLDGLNNNNFNYNIILKPKTIENIIYELTKINIINTPNIIQYNEDPFNINVKINIRYKNYINYDLLYDSLLKESIDNNNNSGLSLTPKQMCKLIILEIQTVNSNMEYKHYIDINYTKPYELIVKCTFMEFKLILNNKMYPFTPPIIEYIYPPIHYDLYLSIINLKIIQICNWTSNINLDYLIKHLTKILEPIFHKYIITFDYKTDEFMKYLLDLMVLTNYNKNIVNIDIPKFNTILNNQYWKSGTGYSSSSGNNQWNITNYINDCQLKKQKIIICMQFINNYITNHKLNIDNITILIEIIINQINGLNILELNNNIKLYYEIFIFIDYLYKNNLNDYIKIINNYKNNFNILSEEIEKFLTLDLHLEDNSKKQNVELQQILIIINNYLNITDKNINYKNDIHNCVKTEYCNIMKSLQFNNNYIIPSNHKFYDKINSKIESSTMIRLLTEYQSIKNTLPLNWESSIWCFTSNKHYNISTFLISGPKDTPYENGLFEFHVYFPSNYPIQPPNIIFNTTGIPKGTFRFNPNLYNNGKVCLSLLGTWDGYESEKWNPKTSTFLQILISIQSLIFIENPYFNEPGWESNLNTEIGNKKSKQYNNNIYPKTIEYAMIDMIKNPIYGFEEIIKNHFKYKKNEILEKIKQLMTDIDLSKLINELELILE</sequence>
<organism evidence="4">
    <name type="scientific">viral metagenome</name>
    <dbReference type="NCBI Taxonomy" id="1070528"/>
    <lineage>
        <taxon>unclassified sequences</taxon>
        <taxon>metagenomes</taxon>
        <taxon>organismal metagenomes</taxon>
    </lineage>
</organism>
<dbReference type="Gene3D" id="3.10.110.10">
    <property type="entry name" value="Ubiquitin Conjugating Enzyme"/>
    <property type="match status" value="1"/>
</dbReference>
<proteinExistence type="predicted"/>
<reference evidence="4" key="1">
    <citation type="journal article" date="2020" name="Nature">
        <title>Giant virus diversity and host interactions through global metagenomics.</title>
        <authorList>
            <person name="Schulz F."/>
            <person name="Roux S."/>
            <person name="Paez-Espino D."/>
            <person name="Jungbluth S."/>
            <person name="Walsh D.A."/>
            <person name="Denef V.J."/>
            <person name="McMahon K.D."/>
            <person name="Konstantinidis K.T."/>
            <person name="Eloe-Fadrosh E.A."/>
            <person name="Kyrpides N.C."/>
            <person name="Woyke T."/>
        </authorList>
    </citation>
    <scope>NUCLEOTIDE SEQUENCE</scope>
    <source>
        <strain evidence="4">GVMAG-M-3300023179-82</strain>
    </source>
</reference>
<dbReference type="PROSITE" id="PS50127">
    <property type="entry name" value="UBC_2"/>
    <property type="match status" value="1"/>
</dbReference>
<dbReference type="PANTHER" id="PTHR46116:SF39">
    <property type="entry name" value="BACULOVIRAL IAP REPEAT-CONTAINING PROTEIN 6"/>
    <property type="match status" value="1"/>
</dbReference>
<protein>
    <recommendedName>
        <fullName evidence="3">UBC core domain-containing protein</fullName>
    </recommendedName>
</protein>
<name>A0A6C0H7H4_9ZZZZ</name>
<dbReference type="PANTHER" id="PTHR46116">
    <property type="entry name" value="(E3-INDEPENDENT) E2 UBIQUITIN-CONJUGATING ENZYME"/>
    <property type="match status" value="1"/>
</dbReference>
<evidence type="ECO:0000313" key="4">
    <source>
        <dbReference type="EMBL" id="QHT76454.1"/>
    </source>
</evidence>
<dbReference type="Pfam" id="PF00179">
    <property type="entry name" value="UQ_con"/>
    <property type="match status" value="1"/>
</dbReference>
<dbReference type="SUPFAM" id="SSF54495">
    <property type="entry name" value="UBC-like"/>
    <property type="match status" value="1"/>
</dbReference>
<dbReference type="EMBL" id="MN739896">
    <property type="protein sequence ID" value="QHT76454.1"/>
    <property type="molecule type" value="Genomic_DNA"/>
</dbReference>